<keyword evidence="3" id="KW-0804">Transcription</keyword>
<dbReference type="InterPro" id="IPR036390">
    <property type="entry name" value="WH_DNA-bd_sf"/>
</dbReference>
<keyword evidence="2" id="KW-0238">DNA-binding</keyword>
<dbReference type="EMBL" id="CP069362">
    <property type="protein sequence ID" value="WGS65705.1"/>
    <property type="molecule type" value="Genomic_DNA"/>
</dbReference>
<dbReference type="Pfam" id="PF01022">
    <property type="entry name" value="HTH_5"/>
    <property type="match status" value="1"/>
</dbReference>
<dbReference type="RefSeq" id="WP_281000374.1">
    <property type="nucleotide sequence ID" value="NZ_CP069362.1"/>
</dbReference>
<dbReference type="PROSITE" id="PS50987">
    <property type="entry name" value="HTH_ARSR_2"/>
    <property type="match status" value="1"/>
</dbReference>
<evidence type="ECO:0000259" key="4">
    <source>
        <dbReference type="PROSITE" id="PS50987"/>
    </source>
</evidence>
<dbReference type="InterPro" id="IPR001845">
    <property type="entry name" value="HTH_ArsR_DNA-bd_dom"/>
</dbReference>
<dbReference type="SUPFAM" id="SSF46785">
    <property type="entry name" value="Winged helix' DNA-binding domain"/>
    <property type="match status" value="1"/>
</dbReference>
<evidence type="ECO:0000256" key="1">
    <source>
        <dbReference type="ARBA" id="ARBA00023015"/>
    </source>
</evidence>
<evidence type="ECO:0000313" key="5">
    <source>
        <dbReference type="EMBL" id="WGS65705.1"/>
    </source>
</evidence>
<dbReference type="Proteomes" id="UP001232493">
    <property type="component" value="Chromosome"/>
</dbReference>
<accession>A0ABY8PSU9</accession>
<name>A0ABY8PSU9_9BACT</name>
<evidence type="ECO:0000256" key="2">
    <source>
        <dbReference type="ARBA" id="ARBA00023125"/>
    </source>
</evidence>
<organism evidence="5 6">
    <name type="scientific">Marinitoga aeolica</name>
    <dbReference type="NCBI Taxonomy" id="2809031"/>
    <lineage>
        <taxon>Bacteria</taxon>
        <taxon>Thermotogati</taxon>
        <taxon>Thermotogota</taxon>
        <taxon>Thermotogae</taxon>
        <taxon>Petrotogales</taxon>
        <taxon>Petrotogaceae</taxon>
        <taxon>Marinitoga</taxon>
    </lineage>
</organism>
<proteinExistence type="predicted"/>
<dbReference type="CDD" id="cd00090">
    <property type="entry name" value="HTH_ARSR"/>
    <property type="match status" value="1"/>
</dbReference>
<keyword evidence="6" id="KW-1185">Reference proteome</keyword>
<dbReference type="InterPro" id="IPR011991">
    <property type="entry name" value="ArsR-like_HTH"/>
</dbReference>
<reference evidence="5 6" key="1">
    <citation type="submission" date="2021-02" db="EMBL/GenBank/DDBJ databases">
        <title>Characterization of Marinitoga sp. nov. str. BP5-C20A.</title>
        <authorList>
            <person name="Erauso G."/>
            <person name="Postec A."/>
        </authorList>
    </citation>
    <scope>NUCLEOTIDE SEQUENCE [LARGE SCALE GENOMIC DNA]</scope>
    <source>
        <strain evidence="5 6">BP5-C20A</strain>
    </source>
</reference>
<keyword evidence="1" id="KW-0805">Transcription regulation</keyword>
<dbReference type="PANTHER" id="PTHR33154:SF33">
    <property type="entry name" value="TRANSCRIPTIONAL REPRESSOR SDPR"/>
    <property type="match status" value="1"/>
</dbReference>
<dbReference type="PANTHER" id="PTHR33154">
    <property type="entry name" value="TRANSCRIPTIONAL REGULATOR, ARSR FAMILY"/>
    <property type="match status" value="1"/>
</dbReference>
<dbReference type="SMART" id="SM00418">
    <property type="entry name" value="HTH_ARSR"/>
    <property type="match status" value="1"/>
</dbReference>
<dbReference type="InterPro" id="IPR036388">
    <property type="entry name" value="WH-like_DNA-bd_sf"/>
</dbReference>
<gene>
    <name evidence="5" type="ORF">JRV97_03900</name>
</gene>
<feature type="domain" description="HTH arsR-type" evidence="4">
    <location>
        <begin position="1"/>
        <end position="89"/>
    </location>
</feature>
<dbReference type="Gene3D" id="1.10.10.10">
    <property type="entry name" value="Winged helix-like DNA-binding domain superfamily/Winged helix DNA-binding domain"/>
    <property type="match status" value="1"/>
</dbReference>
<protein>
    <submittedName>
        <fullName evidence="5">Winged helix-turn-helix transcriptional regulator</fullName>
    </submittedName>
</protein>
<dbReference type="PRINTS" id="PR00778">
    <property type="entry name" value="HTHARSR"/>
</dbReference>
<dbReference type="NCBIfam" id="NF033788">
    <property type="entry name" value="HTH_metalloreg"/>
    <property type="match status" value="1"/>
</dbReference>
<evidence type="ECO:0000256" key="3">
    <source>
        <dbReference type="ARBA" id="ARBA00023163"/>
    </source>
</evidence>
<evidence type="ECO:0000313" key="6">
    <source>
        <dbReference type="Proteomes" id="UP001232493"/>
    </source>
</evidence>
<dbReference type="InterPro" id="IPR051081">
    <property type="entry name" value="HTH_MetalResp_TranReg"/>
</dbReference>
<sequence length="111" mass="13105">MIEELMKILSDKTRLRILNLLSIKPRCVCELIAILQLPQSTISRHISKMRLINLLIPQKERLFTTYRINNEFLSKYSFLDPLLHDLNIEFKDDIEKSKNIYIVDGKCNISK</sequence>